<sequence>MNMPPLSALEALDALDRTGSVGEAARACALSQSAVSHKLRALEARLGFALTEPRGRGVVLTSQGRRYLAAVRPGLEALREAHRGIGQARGNLEVGCASGLAATWLARRLQGFLNRFPEVALSLRSLPLGEPQPGCDIALAFTDTALPGAVHLLDVRFFPVCFPGLMHRAGIPDPSDLRPEMLLHLQNRGDWADWLRLAGADGKAAQGGVRFTGLLAMYAAAEAGLGLCLGDGLTCADALTTGRLMRPYPHEINVASAYWAVPGAGGLTAPAEAFLIWLQAEMAASLPSPDGDPPP</sequence>
<dbReference type="InterPro" id="IPR036390">
    <property type="entry name" value="WH_DNA-bd_sf"/>
</dbReference>
<evidence type="ECO:0000256" key="4">
    <source>
        <dbReference type="ARBA" id="ARBA00023163"/>
    </source>
</evidence>
<reference evidence="7" key="1">
    <citation type="submission" date="2023-07" db="EMBL/GenBank/DDBJ databases">
        <title>Paracoccus sp. MBLB3053 whole genome sequence.</title>
        <authorList>
            <person name="Hwang C.Y."/>
            <person name="Cho E.-S."/>
            <person name="Seo M.-J."/>
        </authorList>
    </citation>
    <scope>NUCLEOTIDE SEQUENCE [LARGE SCALE GENOMIC DNA]</scope>
    <source>
        <strain evidence="7">MBLB3053</strain>
    </source>
</reference>
<dbReference type="InterPro" id="IPR058163">
    <property type="entry name" value="LysR-type_TF_proteobact-type"/>
</dbReference>
<dbReference type="SUPFAM" id="SSF53850">
    <property type="entry name" value="Periplasmic binding protein-like II"/>
    <property type="match status" value="1"/>
</dbReference>
<dbReference type="InterPro" id="IPR005119">
    <property type="entry name" value="LysR_subst-bd"/>
</dbReference>
<comment type="caution">
    <text evidence="6">The sequence shown here is derived from an EMBL/GenBank/DDBJ whole genome shotgun (WGS) entry which is preliminary data.</text>
</comment>
<dbReference type="RefSeq" id="WP_311161919.1">
    <property type="nucleotide sequence ID" value="NZ_JAVQLW010000003.1"/>
</dbReference>
<gene>
    <name evidence="6" type="ORF">RGQ15_17320</name>
</gene>
<dbReference type="InterPro" id="IPR000847">
    <property type="entry name" value="LysR_HTH_N"/>
</dbReference>
<comment type="similarity">
    <text evidence="1">Belongs to the LysR transcriptional regulatory family.</text>
</comment>
<dbReference type="Proteomes" id="UP001269144">
    <property type="component" value="Unassembled WGS sequence"/>
</dbReference>
<organism evidence="6 7">
    <name type="scientific">Paracoccus aurantius</name>
    <dbReference type="NCBI Taxonomy" id="3073814"/>
    <lineage>
        <taxon>Bacteria</taxon>
        <taxon>Pseudomonadati</taxon>
        <taxon>Pseudomonadota</taxon>
        <taxon>Alphaproteobacteria</taxon>
        <taxon>Rhodobacterales</taxon>
        <taxon>Paracoccaceae</taxon>
        <taxon>Paracoccus</taxon>
    </lineage>
</organism>
<dbReference type="SUPFAM" id="SSF46785">
    <property type="entry name" value="Winged helix' DNA-binding domain"/>
    <property type="match status" value="1"/>
</dbReference>
<evidence type="ECO:0000256" key="2">
    <source>
        <dbReference type="ARBA" id="ARBA00023015"/>
    </source>
</evidence>
<dbReference type="EMBL" id="JAVQLW010000003">
    <property type="protein sequence ID" value="MDS9469325.1"/>
    <property type="molecule type" value="Genomic_DNA"/>
</dbReference>
<keyword evidence="3" id="KW-0238">DNA-binding</keyword>
<dbReference type="Gene3D" id="1.10.10.10">
    <property type="entry name" value="Winged helix-like DNA-binding domain superfamily/Winged helix DNA-binding domain"/>
    <property type="match status" value="1"/>
</dbReference>
<dbReference type="PANTHER" id="PTHR30537">
    <property type="entry name" value="HTH-TYPE TRANSCRIPTIONAL REGULATOR"/>
    <property type="match status" value="1"/>
</dbReference>
<dbReference type="Gene3D" id="3.40.190.10">
    <property type="entry name" value="Periplasmic binding protein-like II"/>
    <property type="match status" value="2"/>
</dbReference>
<evidence type="ECO:0000256" key="3">
    <source>
        <dbReference type="ARBA" id="ARBA00023125"/>
    </source>
</evidence>
<keyword evidence="7" id="KW-1185">Reference proteome</keyword>
<evidence type="ECO:0000313" key="6">
    <source>
        <dbReference type="EMBL" id="MDS9469325.1"/>
    </source>
</evidence>
<evidence type="ECO:0000259" key="5">
    <source>
        <dbReference type="PROSITE" id="PS50931"/>
    </source>
</evidence>
<dbReference type="PROSITE" id="PS50931">
    <property type="entry name" value="HTH_LYSR"/>
    <property type="match status" value="1"/>
</dbReference>
<keyword evidence="4" id="KW-0804">Transcription</keyword>
<dbReference type="PANTHER" id="PTHR30537:SF74">
    <property type="entry name" value="HTH-TYPE TRANSCRIPTIONAL REGULATOR TRPI"/>
    <property type="match status" value="1"/>
</dbReference>
<dbReference type="Pfam" id="PF00126">
    <property type="entry name" value="HTH_1"/>
    <property type="match status" value="1"/>
</dbReference>
<dbReference type="InterPro" id="IPR036388">
    <property type="entry name" value="WH-like_DNA-bd_sf"/>
</dbReference>
<evidence type="ECO:0000313" key="7">
    <source>
        <dbReference type="Proteomes" id="UP001269144"/>
    </source>
</evidence>
<accession>A0ABU2HXP8</accession>
<feature type="domain" description="HTH lysR-type" evidence="5">
    <location>
        <begin position="4"/>
        <end position="61"/>
    </location>
</feature>
<evidence type="ECO:0000256" key="1">
    <source>
        <dbReference type="ARBA" id="ARBA00009437"/>
    </source>
</evidence>
<name>A0ABU2HXP8_9RHOB</name>
<keyword evidence="2" id="KW-0805">Transcription regulation</keyword>
<protein>
    <submittedName>
        <fullName evidence="6">LysR substrate-binding domain-containing protein</fullName>
    </submittedName>
</protein>
<dbReference type="Pfam" id="PF03466">
    <property type="entry name" value="LysR_substrate"/>
    <property type="match status" value="1"/>
</dbReference>
<proteinExistence type="inferred from homology"/>